<protein>
    <recommendedName>
        <fullName evidence="4">Outer membrane protein assembly factor BamC</fullName>
    </recommendedName>
</protein>
<comment type="similarity">
    <text evidence="4">Belongs to the BamC family.</text>
</comment>
<dbReference type="HAMAP" id="MF_00924">
    <property type="entry name" value="OM_assembly_BamC"/>
    <property type="match status" value="1"/>
</dbReference>
<dbReference type="Pfam" id="PF06804">
    <property type="entry name" value="Lipoprotein_18"/>
    <property type="match status" value="1"/>
</dbReference>
<comment type="function">
    <text evidence="4">Part of the outer membrane protein assembly complex, which is involved in assembly and insertion of beta-barrel proteins into the outer membrane.</text>
</comment>
<dbReference type="EMBL" id="SMCR01000014">
    <property type="protein sequence ID" value="TCV91955.1"/>
    <property type="molecule type" value="Genomic_DNA"/>
</dbReference>
<comment type="subcellular location">
    <subcellularLocation>
        <location evidence="4">Cell outer membrane</location>
        <topology evidence="4">Lipid-anchor</topology>
    </subcellularLocation>
</comment>
<keyword evidence="6" id="KW-1185">Reference proteome</keyword>
<comment type="caution">
    <text evidence="5">The sequence shown here is derived from an EMBL/GenBank/DDBJ whole genome shotgun (WGS) entry which is preliminary data.</text>
</comment>
<name>A0A4R3YH83_9GAMM</name>
<dbReference type="InterPro" id="IPR010653">
    <property type="entry name" value="NlpB/DapX"/>
</dbReference>
<evidence type="ECO:0000256" key="4">
    <source>
        <dbReference type="HAMAP-Rule" id="MF_00924"/>
    </source>
</evidence>
<dbReference type="GO" id="GO:0009279">
    <property type="term" value="C:cell outer membrane"/>
    <property type="evidence" value="ECO:0007669"/>
    <property type="project" value="UniProtKB-SubCell"/>
</dbReference>
<dbReference type="PIRSF" id="PIRSF026343">
    <property type="entry name" value="NlpB"/>
    <property type="match status" value="1"/>
</dbReference>
<dbReference type="RefSeq" id="WP_131867629.1">
    <property type="nucleotide sequence ID" value="NZ_SMCR01000014.1"/>
</dbReference>
<evidence type="ECO:0000256" key="3">
    <source>
        <dbReference type="ARBA" id="ARBA00023237"/>
    </source>
</evidence>
<keyword evidence="2 4" id="KW-0472">Membrane</keyword>
<evidence type="ECO:0000313" key="5">
    <source>
        <dbReference type="EMBL" id="TCV91955.1"/>
    </source>
</evidence>
<dbReference type="GO" id="GO:0051205">
    <property type="term" value="P:protein insertion into membrane"/>
    <property type="evidence" value="ECO:0007669"/>
    <property type="project" value="UniProtKB-UniRule"/>
</dbReference>
<dbReference type="GO" id="GO:0043165">
    <property type="term" value="P:Gram-negative-bacterium-type cell outer membrane assembly"/>
    <property type="evidence" value="ECO:0007669"/>
    <property type="project" value="UniProtKB-UniRule"/>
</dbReference>
<keyword evidence="1 4" id="KW-0732">Signal</keyword>
<keyword evidence="3 4" id="KW-0998">Cell outer membrane</keyword>
<reference evidence="5 6" key="1">
    <citation type="submission" date="2019-03" db="EMBL/GenBank/DDBJ databases">
        <title>Genomic Encyclopedia of Type Strains, Phase IV (KMG-IV): sequencing the most valuable type-strain genomes for metagenomic binning, comparative biology and taxonomic classification.</title>
        <authorList>
            <person name="Goeker M."/>
        </authorList>
    </citation>
    <scope>NUCLEOTIDE SEQUENCE [LARGE SCALE GENOMIC DNA]</scope>
    <source>
        <strain evidence="5 6">DSM 19580</strain>
    </source>
</reference>
<dbReference type="AlphaFoldDB" id="A0A4R3YH83"/>
<dbReference type="Gene3D" id="3.30.310.170">
    <property type="entry name" value="Outer membrane protein assembly factor BamC"/>
    <property type="match status" value="1"/>
</dbReference>
<proteinExistence type="inferred from homology"/>
<dbReference type="NCBIfam" id="NF008674">
    <property type="entry name" value="PRK11679.1"/>
    <property type="match status" value="1"/>
</dbReference>
<dbReference type="Proteomes" id="UP000295719">
    <property type="component" value="Unassembled WGS sequence"/>
</dbReference>
<dbReference type="InterPro" id="IPR042268">
    <property type="entry name" value="BamC_C"/>
</dbReference>
<keyword evidence="4" id="KW-0449">Lipoprotein</keyword>
<dbReference type="PROSITE" id="PS51257">
    <property type="entry name" value="PROKAR_LIPOPROTEIN"/>
    <property type="match status" value="1"/>
</dbReference>
<evidence type="ECO:0000313" key="6">
    <source>
        <dbReference type="Proteomes" id="UP000295719"/>
    </source>
</evidence>
<organism evidence="5 6">
    <name type="scientific">Biostraticola tofi</name>
    <dbReference type="NCBI Taxonomy" id="466109"/>
    <lineage>
        <taxon>Bacteria</taxon>
        <taxon>Pseudomonadati</taxon>
        <taxon>Pseudomonadota</taxon>
        <taxon>Gammaproteobacteria</taxon>
        <taxon>Enterobacterales</taxon>
        <taxon>Bruguierivoracaceae</taxon>
        <taxon>Biostraticola</taxon>
    </lineage>
</organism>
<evidence type="ECO:0000256" key="1">
    <source>
        <dbReference type="ARBA" id="ARBA00022729"/>
    </source>
</evidence>
<sequence>MAYSLQKSMVAKVVGASLFMLLAACSSDQRYKRQVNGNEEYLKAPALHPLNSPSGMILPLARGDYDVPPAATNGRIGKQLDVRPPAQPLALLNGSRTQYNGDTALIVLENSAQNRDMWSQVVAVVQSNGYTIVSRQDASQTLNTDWVAWSRADEDNQYRGQYQISIRTEGYQTSLMVKSLRLEQQQVTVTNQAIIQRYTVEMLNNVARGLEKLSDERDSQRALGQTADMSVISGADETGLPLLVVRAPYTAVWDRLPPALEKMGMKVKDRSRPLGTLSLTYSAPGSSTWDSLGAKDPDLVNGDYKLQVGDLENRSTLQFTDPKGHTLTQSQNDALVSVFQAAFGQTLTR</sequence>
<evidence type="ECO:0000256" key="2">
    <source>
        <dbReference type="ARBA" id="ARBA00023136"/>
    </source>
</evidence>
<keyword evidence="4" id="KW-0564">Palmitate</keyword>
<dbReference type="InterPro" id="IPR014524">
    <property type="entry name" value="BamC"/>
</dbReference>
<dbReference type="OrthoDB" id="5686855at2"/>
<dbReference type="Gene3D" id="3.30.530.50">
    <property type="match status" value="1"/>
</dbReference>
<comment type="subunit">
    <text evidence="4">Part of the Bam complex, which is composed of the outer membrane protein BamA, and four lipoproteins BamB, BamC, BamD and BamE.</text>
</comment>
<accession>A0A4R3YH83</accession>
<gene>
    <name evidence="4" type="primary">bamC</name>
    <name evidence="5" type="ORF">EDC52_11462</name>
</gene>